<dbReference type="InterPro" id="IPR022357">
    <property type="entry name" value="MIP_CS"/>
</dbReference>
<feature type="transmembrane region" description="Helical" evidence="10">
    <location>
        <begin position="35"/>
        <end position="55"/>
    </location>
</feature>
<dbReference type="InterPro" id="IPR023271">
    <property type="entry name" value="Aquaporin-like"/>
</dbReference>
<feature type="transmembrane region" description="Helical" evidence="10">
    <location>
        <begin position="190"/>
        <end position="211"/>
    </location>
</feature>
<evidence type="ECO:0000256" key="3">
    <source>
        <dbReference type="ARBA" id="ARBA00022448"/>
    </source>
</evidence>
<comment type="subcellular location">
    <subcellularLocation>
        <location evidence="1">Cell membrane</location>
        <topology evidence="1">Multi-pass membrane protein</topology>
    </subcellularLocation>
</comment>
<feature type="transmembrane region" description="Helical" evidence="10">
    <location>
        <begin position="231"/>
        <end position="249"/>
    </location>
</feature>
<evidence type="ECO:0000313" key="12">
    <source>
        <dbReference type="Proteomes" id="UP000181917"/>
    </source>
</evidence>
<reference evidence="11 12" key="1">
    <citation type="submission" date="2016-10" db="EMBL/GenBank/DDBJ databases">
        <authorList>
            <person name="de Groot N.N."/>
        </authorList>
    </citation>
    <scope>NUCLEOTIDE SEQUENCE [LARGE SCALE GENOMIC DNA]</scope>
    <source>
        <strain evidence="11 12">DSM 20117</strain>
    </source>
</reference>
<dbReference type="Proteomes" id="UP000181917">
    <property type="component" value="Unassembled WGS sequence"/>
</dbReference>
<sequence>MSTEQAENPQPRPAPPAVRELPPRLGEGYGMSARIAAEIAGAFLLFFGALGIGMFNPQGGFAVPFGFGLAVIAGMLAFGHISGGQFNPAITLGSALAGRTSWKNVLPYIIAQLVGTSLAAVVLWVIMRSHPVGSQAAQVFSSVANGYASGEDLGFTMAGVFLAETIGTAMLVAIYLGATSSRDRLRSAPYAVGLAFAVLTAALLPISNAGMNPARSTAAVYFAEPAALGELWLFWAAPVLGAVIAGLLYRSAETVPAAKTKNADDAGRQASAAADTSAAGSVTGTATGTAAGDGVAGGNAVVDTVEDDKNTADGKPVRDDLGAAEARDFFDQKPAPKDAGRKDSAE</sequence>
<dbReference type="PROSITE" id="PS00221">
    <property type="entry name" value="MIP"/>
    <property type="match status" value="1"/>
</dbReference>
<feature type="region of interest" description="Disordered" evidence="9">
    <location>
        <begin position="1"/>
        <end position="23"/>
    </location>
</feature>
<dbReference type="InterPro" id="IPR000425">
    <property type="entry name" value="MIP"/>
</dbReference>
<evidence type="ECO:0000256" key="1">
    <source>
        <dbReference type="ARBA" id="ARBA00004651"/>
    </source>
</evidence>
<evidence type="ECO:0000256" key="7">
    <source>
        <dbReference type="ARBA" id="ARBA00023136"/>
    </source>
</evidence>
<keyword evidence="7 10" id="KW-0472">Membrane</keyword>
<dbReference type="PANTHER" id="PTHR19139">
    <property type="entry name" value="AQUAPORIN TRANSPORTER"/>
    <property type="match status" value="1"/>
</dbReference>
<evidence type="ECO:0000256" key="5">
    <source>
        <dbReference type="ARBA" id="ARBA00022692"/>
    </source>
</evidence>
<dbReference type="GO" id="GO:0015250">
    <property type="term" value="F:water channel activity"/>
    <property type="evidence" value="ECO:0007669"/>
    <property type="project" value="TreeGrafter"/>
</dbReference>
<accession>A0A1H1FPK2</accession>
<evidence type="ECO:0000313" key="11">
    <source>
        <dbReference type="EMBL" id="SDR02831.1"/>
    </source>
</evidence>
<feature type="compositionally biased region" description="Low complexity" evidence="9">
    <location>
        <begin position="287"/>
        <end position="303"/>
    </location>
</feature>
<dbReference type="Gene3D" id="1.20.1080.10">
    <property type="entry name" value="Glycerol uptake facilitator protein"/>
    <property type="match status" value="1"/>
</dbReference>
<dbReference type="SUPFAM" id="SSF81338">
    <property type="entry name" value="Aquaporin-like"/>
    <property type="match status" value="1"/>
</dbReference>
<comment type="similarity">
    <text evidence="2 8">Belongs to the MIP/aquaporin (TC 1.A.8) family.</text>
</comment>
<evidence type="ECO:0000256" key="10">
    <source>
        <dbReference type="SAM" id="Phobius"/>
    </source>
</evidence>
<evidence type="ECO:0000256" key="6">
    <source>
        <dbReference type="ARBA" id="ARBA00022989"/>
    </source>
</evidence>
<dbReference type="STRING" id="37928.SAMN04489742_3571"/>
<keyword evidence="5 8" id="KW-0812">Transmembrane</keyword>
<gene>
    <name evidence="11" type="ORF">SAMN04489742_3571</name>
</gene>
<proteinExistence type="inferred from homology"/>
<dbReference type="OrthoDB" id="9807293at2"/>
<name>A0A1H1FPK2_9MICC</name>
<dbReference type="InterPro" id="IPR034294">
    <property type="entry name" value="Aquaporin_transptr"/>
</dbReference>
<feature type="transmembrane region" description="Helical" evidence="10">
    <location>
        <begin position="61"/>
        <end position="84"/>
    </location>
</feature>
<feature type="transmembrane region" description="Helical" evidence="10">
    <location>
        <begin position="155"/>
        <end position="178"/>
    </location>
</feature>
<dbReference type="PANTHER" id="PTHR19139:SF199">
    <property type="entry name" value="MIP17260P"/>
    <property type="match status" value="1"/>
</dbReference>
<evidence type="ECO:0000256" key="2">
    <source>
        <dbReference type="ARBA" id="ARBA00006175"/>
    </source>
</evidence>
<feature type="region of interest" description="Disordered" evidence="9">
    <location>
        <begin position="287"/>
        <end position="346"/>
    </location>
</feature>
<organism evidence="11 12">
    <name type="scientific">Crystallibacter crystallopoietes</name>
    <dbReference type="NCBI Taxonomy" id="37928"/>
    <lineage>
        <taxon>Bacteria</taxon>
        <taxon>Bacillati</taxon>
        <taxon>Actinomycetota</taxon>
        <taxon>Actinomycetes</taxon>
        <taxon>Micrococcales</taxon>
        <taxon>Micrococcaceae</taxon>
        <taxon>Crystallibacter</taxon>
    </lineage>
</organism>
<keyword evidence="4" id="KW-1003">Cell membrane</keyword>
<dbReference type="RefSeq" id="WP_083339814.1">
    <property type="nucleotide sequence ID" value="NZ_CP018863.1"/>
</dbReference>
<keyword evidence="3 8" id="KW-0813">Transport</keyword>
<feature type="transmembrane region" description="Helical" evidence="10">
    <location>
        <begin position="105"/>
        <end position="127"/>
    </location>
</feature>
<evidence type="ECO:0000256" key="8">
    <source>
        <dbReference type="RuleBase" id="RU000477"/>
    </source>
</evidence>
<feature type="compositionally biased region" description="Basic and acidic residues" evidence="9">
    <location>
        <begin position="307"/>
        <end position="346"/>
    </location>
</feature>
<dbReference type="EMBL" id="FNKH01000002">
    <property type="protein sequence ID" value="SDR02831.1"/>
    <property type="molecule type" value="Genomic_DNA"/>
</dbReference>
<dbReference type="PRINTS" id="PR00783">
    <property type="entry name" value="MINTRINSICP"/>
</dbReference>
<protein>
    <submittedName>
        <fullName evidence="11">Aquaporin Z</fullName>
    </submittedName>
</protein>
<keyword evidence="6 10" id="KW-1133">Transmembrane helix</keyword>
<keyword evidence="12" id="KW-1185">Reference proteome</keyword>
<dbReference type="Pfam" id="PF00230">
    <property type="entry name" value="MIP"/>
    <property type="match status" value="1"/>
</dbReference>
<dbReference type="GO" id="GO:0005886">
    <property type="term" value="C:plasma membrane"/>
    <property type="evidence" value="ECO:0007669"/>
    <property type="project" value="UniProtKB-SubCell"/>
</dbReference>
<evidence type="ECO:0000256" key="9">
    <source>
        <dbReference type="SAM" id="MobiDB-lite"/>
    </source>
</evidence>
<evidence type="ECO:0000256" key="4">
    <source>
        <dbReference type="ARBA" id="ARBA00022475"/>
    </source>
</evidence>
<dbReference type="AlphaFoldDB" id="A0A1H1FPK2"/>